<dbReference type="InterPro" id="IPR029063">
    <property type="entry name" value="SAM-dependent_MTases_sf"/>
</dbReference>
<comment type="caution">
    <text evidence="2">The sequence shown here is derived from an EMBL/GenBank/DDBJ whole genome shotgun (WGS) entry which is preliminary data.</text>
</comment>
<dbReference type="PANTHER" id="PTHR40036">
    <property type="entry name" value="MACROCIN O-METHYLTRANSFERASE"/>
    <property type="match status" value="1"/>
</dbReference>
<dbReference type="GO" id="GO:0008168">
    <property type="term" value="F:methyltransferase activity"/>
    <property type="evidence" value="ECO:0007669"/>
    <property type="project" value="UniProtKB-KW"/>
</dbReference>
<evidence type="ECO:0000313" key="3">
    <source>
        <dbReference type="Proteomes" id="UP001556631"/>
    </source>
</evidence>
<keyword evidence="2" id="KW-0808">Transferase</keyword>
<evidence type="ECO:0000256" key="1">
    <source>
        <dbReference type="SAM" id="MobiDB-lite"/>
    </source>
</evidence>
<protein>
    <submittedName>
        <fullName evidence="2">TylF/MycF/NovP-related O-methyltransferase</fullName>
        <ecNumber evidence="2">2.1.1.-</ecNumber>
    </submittedName>
</protein>
<dbReference type="InterPro" id="IPR008884">
    <property type="entry name" value="TylF_MeTrfase"/>
</dbReference>
<sequence length="291" mass="33028">MSLKDSLKNVLARPEADLERIEAARREAVLDYQREVAQREERRRERKAARQEQTRAERWARGDDLPAYYDDVTRGRIARVRPRTMTAHAKLDALIEATRYVVRQRIPGEVVECGVWRGGSMQAVALTLLELDETTRELHLFDTFEGMPPPSEDDTRTEHGETVAAADLLAASPRESRMWAVADLDDVRAGMAETGYPAERICYHPGLVEETTPGEAPETIALLRLDTDWYESTRHELDHLYDRLSPGGVLIIDDYRDWDGARKAVDEWLARTGEPLLLAPMASGRIAVKPR</sequence>
<proteinExistence type="predicted"/>
<dbReference type="GO" id="GO:0032259">
    <property type="term" value="P:methylation"/>
    <property type="evidence" value="ECO:0007669"/>
    <property type="project" value="UniProtKB-KW"/>
</dbReference>
<dbReference type="Pfam" id="PF05711">
    <property type="entry name" value="TylF"/>
    <property type="match status" value="1"/>
</dbReference>
<gene>
    <name evidence="2" type="ORF">AB3X52_03445</name>
</gene>
<feature type="region of interest" description="Disordered" evidence="1">
    <location>
        <begin position="35"/>
        <end position="56"/>
    </location>
</feature>
<name>A0ABV3SWA9_9ACTN</name>
<dbReference type="PANTHER" id="PTHR40036:SF1">
    <property type="entry name" value="MACROCIN O-METHYLTRANSFERASE"/>
    <property type="match status" value="1"/>
</dbReference>
<dbReference type="EMBL" id="JBFPJR010000004">
    <property type="protein sequence ID" value="MEX0426662.1"/>
    <property type="molecule type" value="Genomic_DNA"/>
</dbReference>
<dbReference type="EC" id="2.1.1.-" evidence="2"/>
<organism evidence="2 3">
    <name type="scientific">Nocardioides eburneus</name>
    <dbReference type="NCBI Taxonomy" id="3231482"/>
    <lineage>
        <taxon>Bacteria</taxon>
        <taxon>Bacillati</taxon>
        <taxon>Actinomycetota</taxon>
        <taxon>Actinomycetes</taxon>
        <taxon>Propionibacteriales</taxon>
        <taxon>Nocardioidaceae</taxon>
        <taxon>Nocardioides</taxon>
    </lineage>
</organism>
<keyword evidence="2" id="KW-0489">Methyltransferase</keyword>
<dbReference type="Gene3D" id="3.40.50.150">
    <property type="entry name" value="Vaccinia Virus protein VP39"/>
    <property type="match status" value="1"/>
</dbReference>
<accession>A0ABV3SWA9</accession>
<dbReference type="Proteomes" id="UP001556631">
    <property type="component" value="Unassembled WGS sequence"/>
</dbReference>
<evidence type="ECO:0000313" key="2">
    <source>
        <dbReference type="EMBL" id="MEX0426662.1"/>
    </source>
</evidence>
<reference evidence="2 3" key="1">
    <citation type="submission" date="2024-07" db="EMBL/GenBank/DDBJ databases">
        <authorList>
            <person name="Lee S."/>
            <person name="Kang M."/>
        </authorList>
    </citation>
    <scope>NUCLEOTIDE SEQUENCE [LARGE SCALE GENOMIC DNA]</scope>
    <source>
        <strain evidence="2 3">DS6</strain>
    </source>
</reference>
<keyword evidence="3" id="KW-1185">Reference proteome</keyword>
<dbReference type="SUPFAM" id="SSF53335">
    <property type="entry name" value="S-adenosyl-L-methionine-dependent methyltransferases"/>
    <property type="match status" value="1"/>
</dbReference>
<dbReference type="RefSeq" id="WP_367991382.1">
    <property type="nucleotide sequence ID" value="NZ_JBFPJR010000004.1"/>
</dbReference>